<sequence length="25" mass="2907">MTIVQALEKLRNILLQVQCFNTPPH</sequence>
<gene>
    <name evidence="1" type="ORF">WG66_14233</name>
</gene>
<dbReference type="Proteomes" id="UP000054988">
    <property type="component" value="Unassembled WGS sequence"/>
</dbReference>
<comment type="caution">
    <text evidence="1">The sequence shown here is derived from an EMBL/GenBank/DDBJ whole genome shotgun (WGS) entry which is preliminary data.</text>
</comment>
<organism evidence="1 2">
    <name type="scientific">Moniliophthora roreri</name>
    <name type="common">Frosty pod rot fungus</name>
    <name type="synonym">Monilia roreri</name>
    <dbReference type="NCBI Taxonomy" id="221103"/>
    <lineage>
        <taxon>Eukaryota</taxon>
        <taxon>Fungi</taxon>
        <taxon>Dikarya</taxon>
        <taxon>Basidiomycota</taxon>
        <taxon>Agaricomycotina</taxon>
        <taxon>Agaricomycetes</taxon>
        <taxon>Agaricomycetidae</taxon>
        <taxon>Agaricales</taxon>
        <taxon>Marasmiineae</taxon>
        <taxon>Marasmiaceae</taxon>
        <taxon>Moniliophthora</taxon>
    </lineage>
</organism>
<dbReference type="AlphaFoldDB" id="A0A0W0F9X4"/>
<name>A0A0W0F9X4_MONRR</name>
<protein>
    <submittedName>
        <fullName evidence="1">Uncharacterized protein</fullName>
    </submittedName>
</protein>
<proteinExistence type="predicted"/>
<evidence type="ECO:0000313" key="2">
    <source>
        <dbReference type="Proteomes" id="UP000054988"/>
    </source>
</evidence>
<reference evidence="1 2" key="1">
    <citation type="submission" date="2015-12" db="EMBL/GenBank/DDBJ databases">
        <title>Draft genome sequence of Moniliophthora roreri, the causal agent of frosty pod rot of cacao.</title>
        <authorList>
            <person name="Aime M.C."/>
            <person name="Diaz-Valderrama J.R."/>
            <person name="Kijpornyongpan T."/>
            <person name="Phillips-Mora W."/>
        </authorList>
    </citation>
    <scope>NUCLEOTIDE SEQUENCE [LARGE SCALE GENOMIC DNA]</scope>
    <source>
        <strain evidence="1 2">MCA 2952</strain>
    </source>
</reference>
<evidence type="ECO:0000313" key="1">
    <source>
        <dbReference type="EMBL" id="KTB33159.1"/>
    </source>
</evidence>
<accession>A0A0W0F9X4</accession>
<dbReference type="EMBL" id="LATX01002189">
    <property type="protein sequence ID" value="KTB33159.1"/>
    <property type="molecule type" value="Genomic_DNA"/>
</dbReference>